<reference evidence="2" key="1">
    <citation type="journal article" date="2020" name="Cell">
        <title>Large-Scale Comparative Analyses of Tick Genomes Elucidate Their Genetic Diversity and Vector Capacities.</title>
        <authorList>
            <consortium name="Tick Genome and Microbiome Consortium (TIGMIC)"/>
            <person name="Jia N."/>
            <person name="Wang J."/>
            <person name="Shi W."/>
            <person name="Du L."/>
            <person name="Sun Y."/>
            <person name="Zhan W."/>
            <person name="Jiang J.F."/>
            <person name="Wang Q."/>
            <person name="Zhang B."/>
            <person name="Ji P."/>
            <person name="Bell-Sakyi L."/>
            <person name="Cui X.M."/>
            <person name="Yuan T.T."/>
            <person name="Jiang B.G."/>
            <person name="Yang W.F."/>
            <person name="Lam T.T."/>
            <person name="Chang Q.C."/>
            <person name="Ding S.J."/>
            <person name="Wang X.J."/>
            <person name="Zhu J.G."/>
            <person name="Ruan X.D."/>
            <person name="Zhao L."/>
            <person name="Wei J.T."/>
            <person name="Ye R.Z."/>
            <person name="Que T.C."/>
            <person name="Du C.H."/>
            <person name="Zhou Y.H."/>
            <person name="Cheng J.X."/>
            <person name="Dai P.F."/>
            <person name="Guo W.B."/>
            <person name="Han X.H."/>
            <person name="Huang E.J."/>
            <person name="Li L.F."/>
            <person name="Wei W."/>
            <person name="Gao Y.C."/>
            <person name="Liu J.Z."/>
            <person name="Shao H.Z."/>
            <person name="Wang X."/>
            <person name="Wang C.C."/>
            <person name="Yang T.C."/>
            <person name="Huo Q.B."/>
            <person name="Li W."/>
            <person name="Chen H.Y."/>
            <person name="Chen S.E."/>
            <person name="Zhou L.G."/>
            <person name="Ni X.B."/>
            <person name="Tian J.H."/>
            <person name="Sheng Y."/>
            <person name="Liu T."/>
            <person name="Pan Y.S."/>
            <person name="Xia L.Y."/>
            <person name="Li J."/>
            <person name="Zhao F."/>
            <person name="Cao W.C."/>
        </authorList>
    </citation>
    <scope>NUCLEOTIDE SEQUENCE</scope>
    <source>
        <strain evidence="2">Rmic-2018</strain>
    </source>
</reference>
<keyword evidence="3" id="KW-1185">Reference proteome</keyword>
<reference evidence="2" key="2">
    <citation type="submission" date="2021-09" db="EMBL/GenBank/DDBJ databases">
        <authorList>
            <person name="Jia N."/>
            <person name="Wang J."/>
            <person name="Shi W."/>
            <person name="Du L."/>
            <person name="Sun Y."/>
            <person name="Zhan W."/>
            <person name="Jiang J."/>
            <person name="Wang Q."/>
            <person name="Zhang B."/>
            <person name="Ji P."/>
            <person name="Sakyi L.B."/>
            <person name="Cui X."/>
            <person name="Yuan T."/>
            <person name="Jiang B."/>
            <person name="Yang W."/>
            <person name="Lam T.T.-Y."/>
            <person name="Chang Q."/>
            <person name="Ding S."/>
            <person name="Wang X."/>
            <person name="Zhu J."/>
            <person name="Ruan X."/>
            <person name="Zhao L."/>
            <person name="Wei J."/>
            <person name="Que T."/>
            <person name="Du C."/>
            <person name="Cheng J."/>
            <person name="Dai P."/>
            <person name="Han X."/>
            <person name="Huang E."/>
            <person name="Gao Y."/>
            <person name="Liu J."/>
            <person name="Shao H."/>
            <person name="Ye R."/>
            <person name="Li L."/>
            <person name="Wei W."/>
            <person name="Wang X."/>
            <person name="Wang C."/>
            <person name="Huo Q."/>
            <person name="Li W."/>
            <person name="Guo W."/>
            <person name="Chen H."/>
            <person name="Chen S."/>
            <person name="Zhou L."/>
            <person name="Zhou L."/>
            <person name="Ni X."/>
            <person name="Tian J."/>
            <person name="Zhou Y."/>
            <person name="Sheng Y."/>
            <person name="Liu T."/>
            <person name="Pan Y."/>
            <person name="Xia L."/>
            <person name="Li J."/>
            <person name="Zhao F."/>
            <person name="Cao W."/>
        </authorList>
    </citation>
    <scope>NUCLEOTIDE SEQUENCE</scope>
    <source>
        <strain evidence="2">Rmic-2018</strain>
        <tissue evidence="2">Larvae</tissue>
    </source>
</reference>
<accession>A0A9J6DHX0</accession>
<evidence type="ECO:0000256" key="1">
    <source>
        <dbReference type="SAM" id="MobiDB-lite"/>
    </source>
</evidence>
<organism evidence="2 3">
    <name type="scientific">Rhipicephalus microplus</name>
    <name type="common">Cattle tick</name>
    <name type="synonym">Boophilus microplus</name>
    <dbReference type="NCBI Taxonomy" id="6941"/>
    <lineage>
        <taxon>Eukaryota</taxon>
        <taxon>Metazoa</taxon>
        <taxon>Ecdysozoa</taxon>
        <taxon>Arthropoda</taxon>
        <taxon>Chelicerata</taxon>
        <taxon>Arachnida</taxon>
        <taxon>Acari</taxon>
        <taxon>Parasitiformes</taxon>
        <taxon>Ixodida</taxon>
        <taxon>Ixodoidea</taxon>
        <taxon>Ixodidae</taxon>
        <taxon>Rhipicephalinae</taxon>
        <taxon>Rhipicephalus</taxon>
        <taxon>Boophilus</taxon>
    </lineage>
</organism>
<evidence type="ECO:0000313" key="2">
    <source>
        <dbReference type="EMBL" id="KAH8021703.1"/>
    </source>
</evidence>
<dbReference type="EMBL" id="JABSTU010000009">
    <property type="protein sequence ID" value="KAH8021703.1"/>
    <property type="molecule type" value="Genomic_DNA"/>
</dbReference>
<sequence length="161" mass="18219">MEAIFDDATAGRRPIETETAPFLPRGIEDGWKAAGQPALKYGVLFVTKEPDGRPVVRKNKRDKKERQLKMRCPIGNDSEELRCAAEAYNSSDFRKVTESSDGPSRSQWEGMVDTDQWPTVPTDDDELTSGSMRNDVIVYSFRRIALSSNARHPRCNKRLID</sequence>
<gene>
    <name evidence="2" type="ORF">HPB51_016367</name>
</gene>
<proteinExistence type="predicted"/>
<feature type="region of interest" description="Disordered" evidence="1">
    <location>
        <begin position="93"/>
        <end position="129"/>
    </location>
</feature>
<name>A0A9J6DHX0_RHIMP</name>
<evidence type="ECO:0000313" key="3">
    <source>
        <dbReference type="Proteomes" id="UP000821866"/>
    </source>
</evidence>
<dbReference type="AlphaFoldDB" id="A0A9J6DHX0"/>
<dbReference type="Proteomes" id="UP000821866">
    <property type="component" value="Chromosome 7"/>
</dbReference>
<comment type="caution">
    <text evidence="2">The sequence shown here is derived from an EMBL/GenBank/DDBJ whole genome shotgun (WGS) entry which is preliminary data.</text>
</comment>
<protein>
    <submittedName>
        <fullName evidence="2">Uncharacterized protein</fullName>
    </submittedName>
</protein>